<reference evidence="2" key="1">
    <citation type="journal article" date="2019" name="Microbiol. Resour. Announc.">
        <title>Complete Genome Sequence of Halomonas olivaria, a Moderately Halophilic Bacterium Isolated from Olive Processing Effluents, Obtained by Nanopore Sequencing.</title>
        <authorList>
            <person name="Nagata S."/>
            <person name="Ii K.M."/>
            <person name="Tsukimi T."/>
            <person name="Miura M.C."/>
            <person name="Galipon J."/>
            <person name="Arakawa K."/>
        </authorList>
    </citation>
    <scope>NUCLEOTIDE SEQUENCE [LARGE SCALE GENOMIC DNA]</scope>
    <source>
        <strain evidence="2">TYRC17</strain>
    </source>
</reference>
<sequence>MSLVANNVESDVESIVLPDGLRLVQDEEGVALVGDENATASRSGLILWRAKRPIGAALAVDEASWSPRRVVSPRA</sequence>
<evidence type="ECO:0000313" key="2">
    <source>
        <dbReference type="Proteomes" id="UP000289555"/>
    </source>
</evidence>
<dbReference type="Proteomes" id="UP000289555">
    <property type="component" value="Chromosome"/>
</dbReference>
<accession>A0ABM7GQU0</accession>
<keyword evidence="2" id="KW-1185">Reference proteome</keyword>
<protein>
    <submittedName>
        <fullName evidence="1">Uncharacterized protein</fullName>
    </submittedName>
</protein>
<organism evidence="1 2">
    <name type="scientific">Vreelandella olivaria</name>
    <dbReference type="NCBI Taxonomy" id="390919"/>
    <lineage>
        <taxon>Bacteria</taxon>
        <taxon>Pseudomonadati</taxon>
        <taxon>Pseudomonadota</taxon>
        <taxon>Gammaproteobacteria</taxon>
        <taxon>Oceanospirillales</taxon>
        <taxon>Halomonadaceae</taxon>
        <taxon>Vreelandella</taxon>
    </lineage>
</organism>
<gene>
    <name evidence="1" type="ORF">HORIV_54980</name>
</gene>
<proteinExistence type="predicted"/>
<evidence type="ECO:0000313" key="1">
    <source>
        <dbReference type="EMBL" id="BBI53077.1"/>
    </source>
</evidence>
<dbReference type="EMBL" id="AP019416">
    <property type="protein sequence ID" value="BBI53077.1"/>
    <property type="molecule type" value="Genomic_DNA"/>
</dbReference>
<name>A0ABM7GQU0_9GAMM</name>